<dbReference type="PANTHER" id="PTHR33911:SF1">
    <property type="entry name" value="RRNA-PROCESSING PROTEIN EFG1"/>
    <property type="match status" value="1"/>
</dbReference>
<dbReference type="AlphaFoldDB" id="A0A485LEQ6"/>
<evidence type="ECO:0000313" key="12">
    <source>
        <dbReference type="Proteomes" id="UP000332933"/>
    </source>
</evidence>
<evidence type="ECO:0000256" key="1">
    <source>
        <dbReference type="ARBA" id="ARBA00004604"/>
    </source>
</evidence>
<evidence type="ECO:0000256" key="6">
    <source>
        <dbReference type="ARBA" id="ARBA00023054"/>
    </source>
</evidence>
<reference evidence="10" key="2">
    <citation type="submission" date="2019-06" db="EMBL/GenBank/DDBJ databases">
        <title>Genomics analysis of Aphanomyces spp. identifies a new class of oomycete effector associated with host adaptation.</title>
        <authorList>
            <person name="Gaulin E."/>
        </authorList>
    </citation>
    <scope>NUCLEOTIDE SEQUENCE</scope>
    <source>
        <strain evidence="10">CBS 578.67</strain>
    </source>
</reference>
<keyword evidence="5" id="KW-0698">rRNA processing</keyword>
<dbReference type="GO" id="GO:0005730">
    <property type="term" value="C:nucleolus"/>
    <property type="evidence" value="ECO:0007669"/>
    <property type="project" value="UniProtKB-SubCell"/>
</dbReference>
<proteinExistence type="inferred from homology"/>
<comment type="subcellular location">
    <subcellularLocation>
        <location evidence="1">Nucleus</location>
        <location evidence="1">Nucleolus</location>
    </subcellularLocation>
</comment>
<evidence type="ECO:0000256" key="7">
    <source>
        <dbReference type="ARBA" id="ARBA00023242"/>
    </source>
</evidence>
<gene>
    <name evidence="11" type="primary">Aste57867_20350</name>
    <name evidence="10" type="ORF">As57867_020284</name>
    <name evidence="11" type="ORF">ASTE57867_20350</name>
</gene>
<evidence type="ECO:0000313" key="11">
    <source>
        <dbReference type="EMBL" id="VFT97037.1"/>
    </source>
</evidence>
<dbReference type="GO" id="GO:0030688">
    <property type="term" value="C:preribosome, small subunit precursor"/>
    <property type="evidence" value="ECO:0007669"/>
    <property type="project" value="TreeGrafter"/>
</dbReference>
<dbReference type="OrthoDB" id="47732at2759"/>
<dbReference type="InterPro" id="IPR019310">
    <property type="entry name" value="Efg1"/>
</dbReference>
<evidence type="ECO:0000256" key="2">
    <source>
        <dbReference type="ARBA" id="ARBA00006916"/>
    </source>
</evidence>
<comment type="similarity">
    <text evidence="2">Belongs to the EFG1 family.</text>
</comment>
<keyword evidence="6 8" id="KW-0175">Coiled coil</keyword>
<evidence type="ECO:0000256" key="5">
    <source>
        <dbReference type="ARBA" id="ARBA00022552"/>
    </source>
</evidence>
<reference evidence="11 12" key="1">
    <citation type="submission" date="2019-03" db="EMBL/GenBank/DDBJ databases">
        <authorList>
            <person name="Gaulin E."/>
            <person name="Dumas B."/>
        </authorList>
    </citation>
    <scope>NUCLEOTIDE SEQUENCE [LARGE SCALE GENOMIC DNA]</scope>
    <source>
        <strain evidence="11">CBS 568.67</strain>
    </source>
</reference>
<dbReference type="EMBL" id="VJMH01006808">
    <property type="protein sequence ID" value="KAF0687969.1"/>
    <property type="molecule type" value="Genomic_DNA"/>
</dbReference>
<dbReference type="EMBL" id="CAADRA010006831">
    <property type="protein sequence ID" value="VFT97037.1"/>
    <property type="molecule type" value="Genomic_DNA"/>
</dbReference>
<keyword evidence="12" id="KW-1185">Reference proteome</keyword>
<organism evidence="11 12">
    <name type="scientific">Aphanomyces stellatus</name>
    <dbReference type="NCBI Taxonomy" id="120398"/>
    <lineage>
        <taxon>Eukaryota</taxon>
        <taxon>Sar</taxon>
        <taxon>Stramenopiles</taxon>
        <taxon>Oomycota</taxon>
        <taxon>Saprolegniomycetes</taxon>
        <taxon>Saprolegniales</taxon>
        <taxon>Verrucalvaceae</taxon>
        <taxon>Aphanomyces</taxon>
    </lineage>
</organism>
<evidence type="ECO:0000256" key="9">
    <source>
        <dbReference type="SAM" id="MobiDB-lite"/>
    </source>
</evidence>
<dbReference type="PANTHER" id="PTHR33911">
    <property type="entry name" value="RRNA-PROCESSING PROTEIN EFG1"/>
    <property type="match status" value="1"/>
</dbReference>
<protein>
    <recommendedName>
        <fullName evidence="3">rRNA-processing protein EFG1</fullName>
    </recommendedName>
    <alternativeName>
        <fullName evidence="4">rRNA-processing protein efg1</fullName>
    </alternativeName>
</protein>
<evidence type="ECO:0000256" key="8">
    <source>
        <dbReference type="SAM" id="Coils"/>
    </source>
</evidence>
<evidence type="ECO:0000313" key="10">
    <source>
        <dbReference type="EMBL" id="KAF0687969.1"/>
    </source>
</evidence>
<feature type="coiled-coil region" evidence="8">
    <location>
        <begin position="47"/>
        <end position="105"/>
    </location>
</feature>
<evidence type="ECO:0000256" key="4">
    <source>
        <dbReference type="ARBA" id="ARBA00019827"/>
    </source>
</evidence>
<feature type="region of interest" description="Disordered" evidence="9">
    <location>
        <begin position="180"/>
        <end position="238"/>
    </location>
</feature>
<dbReference type="GO" id="GO:0000462">
    <property type="term" value="P:maturation of SSU-rRNA from tricistronic rRNA transcript (SSU-rRNA, 5.8S rRNA, LSU-rRNA)"/>
    <property type="evidence" value="ECO:0007669"/>
    <property type="project" value="TreeGrafter"/>
</dbReference>
<feature type="compositionally biased region" description="Basic and acidic residues" evidence="9">
    <location>
        <begin position="186"/>
        <end position="203"/>
    </location>
</feature>
<accession>A0A485LEQ6</accession>
<dbReference type="Proteomes" id="UP000332933">
    <property type="component" value="Unassembled WGS sequence"/>
</dbReference>
<sequence>MARPTAGTIMRMKKLATKPKKKTPSLKNKIRNLERFLKKDSLPDDVRQAKEEELKTLQAQTEDKQVEDKSREIALKYKKVKFFDRRRLMRTLKKLKRQIETSDDDAKADLEKQYQSAKEDMMFVYFYPKNEKYINLFQDEKKPHSKEDLTRQAELKKAAKKQFSKLDKTIAFDHFCFNDEATAPDESDKPTEKRKASDKDSKKRKDKRRKTSKAPAGAAAVDVDEAGAGGDEGDDFFL</sequence>
<dbReference type="InterPro" id="IPR050786">
    <property type="entry name" value="EFG1_rRNA-proc"/>
</dbReference>
<dbReference type="Pfam" id="PF10153">
    <property type="entry name" value="Efg1"/>
    <property type="match status" value="1"/>
</dbReference>
<evidence type="ECO:0000256" key="3">
    <source>
        <dbReference type="ARBA" id="ARBA00018689"/>
    </source>
</evidence>
<keyword evidence="7" id="KW-0539">Nucleus</keyword>
<name>A0A485LEQ6_9STRA</name>